<dbReference type="InterPro" id="IPR001647">
    <property type="entry name" value="HTH_TetR"/>
</dbReference>
<organism evidence="7 8">
    <name type="scientific">Actinotalea soli</name>
    <dbReference type="NCBI Taxonomy" id="2819234"/>
    <lineage>
        <taxon>Bacteria</taxon>
        <taxon>Bacillati</taxon>
        <taxon>Actinomycetota</taxon>
        <taxon>Actinomycetes</taxon>
        <taxon>Micrococcales</taxon>
        <taxon>Cellulomonadaceae</taxon>
        <taxon>Actinotalea</taxon>
    </lineage>
</organism>
<dbReference type="PROSITE" id="PS50977">
    <property type="entry name" value="HTH_TETR_2"/>
    <property type="match status" value="1"/>
</dbReference>
<comment type="caution">
    <text evidence="7">The sequence shown here is derived from an EMBL/GenBank/DDBJ whole genome shotgun (WGS) entry which is preliminary data.</text>
</comment>
<dbReference type="PANTHER" id="PTHR30055:SF234">
    <property type="entry name" value="HTH-TYPE TRANSCRIPTIONAL REGULATOR BETI"/>
    <property type="match status" value="1"/>
</dbReference>
<dbReference type="Pfam" id="PF00440">
    <property type="entry name" value="TetR_N"/>
    <property type="match status" value="1"/>
</dbReference>
<dbReference type="InterPro" id="IPR039538">
    <property type="entry name" value="BetI_C"/>
</dbReference>
<protein>
    <submittedName>
        <fullName evidence="7">TetR/AcrR family transcriptional regulator</fullName>
    </submittedName>
</protein>
<dbReference type="Gene3D" id="1.10.357.10">
    <property type="entry name" value="Tetracycline Repressor, domain 2"/>
    <property type="match status" value="1"/>
</dbReference>
<evidence type="ECO:0000259" key="6">
    <source>
        <dbReference type="PROSITE" id="PS50977"/>
    </source>
</evidence>
<keyword evidence="1" id="KW-0678">Repressor</keyword>
<proteinExistence type="predicted"/>
<feature type="DNA-binding region" description="H-T-H motif" evidence="5">
    <location>
        <begin position="26"/>
        <end position="45"/>
    </location>
</feature>
<keyword evidence="2" id="KW-0805">Transcription regulation</keyword>
<evidence type="ECO:0000313" key="8">
    <source>
        <dbReference type="Proteomes" id="UP000664209"/>
    </source>
</evidence>
<dbReference type="SUPFAM" id="SSF46689">
    <property type="entry name" value="Homeodomain-like"/>
    <property type="match status" value="1"/>
</dbReference>
<dbReference type="EMBL" id="JAGEMK010000002">
    <property type="protein sequence ID" value="MBO1751130.1"/>
    <property type="molecule type" value="Genomic_DNA"/>
</dbReference>
<evidence type="ECO:0000313" key="7">
    <source>
        <dbReference type="EMBL" id="MBO1751130.1"/>
    </source>
</evidence>
<sequence length="195" mass="21188">MTTDRRQQILAAADAIVSERGFPALSVRGVAARAGIGPSTLRHYFPTQQDLYDAVVGRSFDTKVEDLRITDETVAPAARLTECLLQFMPEDESALPALGTWLRTYAATLEPDRNEHVVRLLVSLTTHARSRVDSWLATLEAEGVLRSGPADRHRTALLAVVDGLCLAMLTPGVRTPLAEARAVLAHVVENLVVTP</sequence>
<dbReference type="InterPro" id="IPR009057">
    <property type="entry name" value="Homeodomain-like_sf"/>
</dbReference>
<keyword evidence="3 5" id="KW-0238">DNA-binding</keyword>
<reference evidence="7" key="1">
    <citation type="submission" date="2021-03" db="EMBL/GenBank/DDBJ databases">
        <title>Actinotalea soli sp. nov., isolated from soil.</title>
        <authorList>
            <person name="Ping W."/>
            <person name="Zhang J."/>
        </authorList>
    </citation>
    <scope>NUCLEOTIDE SEQUENCE</scope>
    <source>
        <strain evidence="7">BY-33</strain>
    </source>
</reference>
<gene>
    <name evidence="7" type="ORF">J4G33_04865</name>
</gene>
<dbReference type="RefSeq" id="WP_208054817.1">
    <property type="nucleotide sequence ID" value="NZ_JAGEMK010000002.1"/>
</dbReference>
<keyword evidence="8" id="KW-1185">Reference proteome</keyword>
<dbReference type="InterPro" id="IPR036271">
    <property type="entry name" value="Tet_transcr_reg_TetR-rel_C_sf"/>
</dbReference>
<dbReference type="GO" id="GO:0003700">
    <property type="term" value="F:DNA-binding transcription factor activity"/>
    <property type="evidence" value="ECO:0007669"/>
    <property type="project" value="TreeGrafter"/>
</dbReference>
<dbReference type="GO" id="GO:0000976">
    <property type="term" value="F:transcription cis-regulatory region binding"/>
    <property type="evidence" value="ECO:0007669"/>
    <property type="project" value="TreeGrafter"/>
</dbReference>
<name>A0A939LQG8_9CELL</name>
<dbReference type="SUPFAM" id="SSF48498">
    <property type="entry name" value="Tetracyclin repressor-like, C-terminal domain"/>
    <property type="match status" value="1"/>
</dbReference>
<evidence type="ECO:0000256" key="1">
    <source>
        <dbReference type="ARBA" id="ARBA00022491"/>
    </source>
</evidence>
<evidence type="ECO:0000256" key="5">
    <source>
        <dbReference type="PROSITE-ProRule" id="PRU00335"/>
    </source>
</evidence>
<evidence type="ECO:0000256" key="3">
    <source>
        <dbReference type="ARBA" id="ARBA00023125"/>
    </source>
</evidence>
<dbReference type="Proteomes" id="UP000664209">
    <property type="component" value="Unassembled WGS sequence"/>
</dbReference>
<dbReference type="InterPro" id="IPR050109">
    <property type="entry name" value="HTH-type_TetR-like_transc_reg"/>
</dbReference>
<keyword evidence="4" id="KW-0804">Transcription</keyword>
<evidence type="ECO:0000256" key="2">
    <source>
        <dbReference type="ARBA" id="ARBA00023015"/>
    </source>
</evidence>
<accession>A0A939LQG8</accession>
<dbReference type="PRINTS" id="PR00455">
    <property type="entry name" value="HTHTETR"/>
</dbReference>
<dbReference type="AlphaFoldDB" id="A0A939LQG8"/>
<feature type="domain" description="HTH tetR-type" evidence="6">
    <location>
        <begin position="3"/>
        <end position="63"/>
    </location>
</feature>
<dbReference type="PANTHER" id="PTHR30055">
    <property type="entry name" value="HTH-TYPE TRANSCRIPTIONAL REGULATOR RUTR"/>
    <property type="match status" value="1"/>
</dbReference>
<evidence type="ECO:0000256" key="4">
    <source>
        <dbReference type="ARBA" id="ARBA00023163"/>
    </source>
</evidence>
<dbReference type="Pfam" id="PF13977">
    <property type="entry name" value="TetR_C_6"/>
    <property type="match status" value="1"/>
</dbReference>